<evidence type="ECO:0000313" key="3">
    <source>
        <dbReference type="RefSeq" id="XP_028275123.1"/>
    </source>
</evidence>
<reference evidence="3" key="1">
    <citation type="submission" date="2025-08" db="UniProtKB">
        <authorList>
            <consortium name="RefSeq"/>
        </authorList>
    </citation>
    <scope>IDENTIFICATION</scope>
</reference>
<dbReference type="Proteomes" id="UP000515145">
    <property type="component" value="Chromosome 13"/>
</dbReference>
<feature type="region of interest" description="Disordered" evidence="1">
    <location>
        <begin position="312"/>
        <end position="350"/>
    </location>
</feature>
<keyword evidence="2" id="KW-1185">Reference proteome</keyword>
<accession>A0A6P7JEB8</accession>
<feature type="compositionally biased region" description="Low complexity" evidence="1">
    <location>
        <begin position="184"/>
        <end position="215"/>
    </location>
</feature>
<evidence type="ECO:0000313" key="2">
    <source>
        <dbReference type="Proteomes" id="UP000515145"/>
    </source>
</evidence>
<dbReference type="InParanoid" id="A0A6P7JEB8"/>
<name>A0A6P7JEB8_9TELE</name>
<feature type="compositionally biased region" description="Low complexity" evidence="1">
    <location>
        <begin position="84"/>
        <end position="96"/>
    </location>
</feature>
<proteinExistence type="predicted"/>
<dbReference type="PANTHER" id="PTHR16070">
    <property type="entry name" value="PROTEIN FAM222A-RELATED"/>
    <property type="match status" value="1"/>
</dbReference>
<dbReference type="GeneID" id="114444606"/>
<gene>
    <name evidence="3" type="primary">LOC114444606</name>
</gene>
<feature type="region of interest" description="Disordered" evidence="1">
    <location>
        <begin position="132"/>
        <end position="170"/>
    </location>
</feature>
<feature type="compositionally biased region" description="Low complexity" evidence="1">
    <location>
        <begin position="229"/>
        <end position="249"/>
    </location>
</feature>
<dbReference type="Pfam" id="PF15258">
    <property type="entry name" value="FAM222A"/>
    <property type="match status" value="2"/>
</dbReference>
<organism evidence="2 3">
    <name type="scientific">Parambassis ranga</name>
    <name type="common">Indian glassy fish</name>
    <dbReference type="NCBI Taxonomy" id="210632"/>
    <lineage>
        <taxon>Eukaryota</taxon>
        <taxon>Metazoa</taxon>
        <taxon>Chordata</taxon>
        <taxon>Craniata</taxon>
        <taxon>Vertebrata</taxon>
        <taxon>Euteleostomi</taxon>
        <taxon>Actinopterygii</taxon>
        <taxon>Neopterygii</taxon>
        <taxon>Teleostei</taxon>
        <taxon>Neoteleostei</taxon>
        <taxon>Acanthomorphata</taxon>
        <taxon>Ovalentaria</taxon>
        <taxon>Ambassidae</taxon>
        <taxon>Parambassis</taxon>
    </lineage>
</organism>
<dbReference type="RefSeq" id="XP_028275123.1">
    <property type="nucleotide sequence ID" value="XM_028419322.1"/>
</dbReference>
<feature type="region of interest" description="Disordered" evidence="1">
    <location>
        <begin position="184"/>
        <end position="254"/>
    </location>
</feature>
<dbReference type="OrthoDB" id="8950865at2759"/>
<feature type="region of interest" description="Disordered" evidence="1">
    <location>
        <begin position="78"/>
        <end position="98"/>
    </location>
</feature>
<evidence type="ECO:0000256" key="1">
    <source>
        <dbReference type="SAM" id="MobiDB-lite"/>
    </source>
</evidence>
<feature type="region of interest" description="Disordered" evidence="1">
    <location>
        <begin position="465"/>
        <end position="536"/>
    </location>
</feature>
<dbReference type="InterPro" id="IPR029340">
    <property type="entry name" value="FAM222"/>
</dbReference>
<feature type="compositionally biased region" description="Low complexity" evidence="1">
    <location>
        <begin position="469"/>
        <end position="501"/>
    </location>
</feature>
<dbReference type="AlphaFoldDB" id="A0A6P7JEB8"/>
<dbReference type="PANTHER" id="PTHR16070:SF1">
    <property type="entry name" value="PROTEIN FAM222B"/>
    <property type="match status" value="1"/>
</dbReference>
<feature type="region of interest" description="Disordered" evidence="1">
    <location>
        <begin position="611"/>
        <end position="636"/>
    </location>
</feature>
<protein>
    <submittedName>
        <fullName evidence="3">Protein FAM222B-like</fullName>
    </submittedName>
</protein>
<sequence>MLACLPASGDPTIRFLSRTQMNTGLQKWETTQKMRSASYPTPAELDAYAKKVANNPLTIQIFPNSVKVPQRKHIRRTVNGLDTSSSSQRHSPYPSQVSASGGLLAVLRAPLKGVIKESDGSRARHLHKAVMNPHSGPYATQSTLNLPQPAPHLQGPSQPAAQKQGMVHPQALQQPQNMTHPMALQQPHPQALQQRNMAHSQALQRQQSLSQVQTSHQQRLAHPQGLQRQQSLPHTQALQQQQQQQQQGQSCPSVLPQQHLSHLQTLKHQTAPPQALLTQQGVTQDLRHMSDGAPLSNLQHTQGLVGSQALPQAVSAGPPTMPNSLQHPPAGPYGPRKLPDADAPPNVTVSTSTIPLSMAASLHQNRPGDLSSIVHQINQMCQARAGMGTTSVCEGQIANPSPISRNLLINASSRVSSHHPALSNGPSCLMVGPPDKAAAQTPSAALHTQPHIAAANNMPAFHTDPEKVQLQQQQQQLQHHLHQQKQQQQQHLHQLQLQQQQRSWAQHQLAHMQQPPEGAHPCKNPRMEPPAECAFPSRNLSYSHKLPNTAQGFPLKHPAEKPRPSSPVNCPVGSMPYINGHYMQPPWSSIPTSAGNNGSGPQDLPVTFQGGQAAASTDRIPGAKYRPTGKEGPVGQSKLMQNVDFLGGDFQMPSFQEQSMDVMEKMHRSAMGQVQEPSNSAGVHAHHPGYR</sequence>